<name>Q2H934_CHAGB</name>
<dbReference type="OrthoDB" id="331544at2759"/>
<dbReference type="Gene3D" id="3.90.25.10">
    <property type="entry name" value="UDP-galactose 4-epimerase, domain 1"/>
    <property type="match status" value="1"/>
</dbReference>
<dbReference type="VEuPathDB" id="FungiDB:CHGG_03270"/>
<gene>
    <name evidence="3" type="ORF">CHGG_03270</name>
</gene>
<evidence type="ECO:0000256" key="1">
    <source>
        <dbReference type="SAM" id="MobiDB-lite"/>
    </source>
</evidence>
<dbReference type="InterPro" id="IPR036291">
    <property type="entry name" value="NAD(P)-bd_dom_sf"/>
</dbReference>
<feature type="compositionally biased region" description="Gly residues" evidence="1">
    <location>
        <begin position="448"/>
        <end position="464"/>
    </location>
</feature>
<accession>Q2H934</accession>
<keyword evidence="4" id="KW-1185">Reference proteome</keyword>
<feature type="domain" description="NAD(P)-binding" evidence="2">
    <location>
        <begin position="284"/>
        <end position="396"/>
    </location>
</feature>
<dbReference type="STRING" id="306901.Q2H934"/>
<evidence type="ECO:0000259" key="2">
    <source>
        <dbReference type="Pfam" id="PF16363"/>
    </source>
</evidence>
<evidence type="ECO:0000313" key="3">
    <source>
        <dbReference type="EMBL" id="EAQ91335.1"/>
    </source>
</evidence>
<dbReference type="Gene3D" id="3.40.50.720">
    <property type="entry name" value="NAD(P)-binding Rossmann-like Domain"/>
    <property type="match status" value="2"/>
</dbReference>
<dbReference type="OMA" id="KLIPLMC"/>
<protein>
    <recommendedName>
        <fullName evidence="2">NAD(P)-binding domain-containing protein</fullName>
    </recommendedName>
</protein>
<sequence length="476" mass="52470">MTVSGGATSPIGVANGFRRPNTFFEDYGIWKEAPVLIGTTNFEPRPDVKNIMITGGAGFIACWLVRHLTLTYPHAYNIISFDKLDYCASLNNTRILNDRRNFTFYQGDVTNPSEVVDCLERYNIDTIFHFAAQSHVDLSFGNSYGFTHTNVYGTHVLLESAKKVGIRRFIHVSTDEVYGEVKDGDDDLLESSILAPTNPYAASKAAAEMLVHSYQKSFKLPAIIVRSNNVYGPHQYPESTHAPPPHPPPPSFIIHTNPPPPPSLLRNYPQIHVPPRTPQTGRLHGDGSPTRRYLYAGDAADAFDTILHRGQPGQIYNVGSHDEISNVALCRRLLAVMGLAQQHDDDDDDDDDDDAFRRWVKYTHDRPFNDHRYAVDATKLRGLGWEQKTGLEEGLRVTVEWYRLFGERWWGDITKVLSPFPVVAGMEVLSDSEPVSDNPQVAAAAVSQGGGKGEGGNGTVGGNGAVANGLGGHHHG</sequence>
<proteinExistence type="predicted"/>
<dbReference type="HOGENOM" id="CLU_007383_1_14_1"/>
<feature type="domain" description="NAD(P)-binding" evidence="2">
    <location>
        <begin position="52"/>
        <end position="237"/>
    </location>
</feature>
<dbReference type="GeneID" id="4389519"/>
<reference evidence="4" key="1">
    <citation type="journal article" date="2015" name="Genome Announc.">
        <title>Draft genome sequence of the cellulolytic fungus Chaetomium globosum.</title>
        <authorList>
            <person name="Cuomo C.A."/>
            <person name="Untereiner W.A."/>
            <person name="Ma L.-J."/>
            <person name="Grabherr M."/>
            <person name="Birren B.W."/>
        </authorList>
    </citation>
    <scope>NUCLEOTIDE SEQUENCE [LARGE SCALE GENOMIC DNA]</scope>
    <source>
        <strain evidence="4">ATCC 6205 / CBS 148.51 / DSM 1962 / NBRC 6347 / NRRL 1970</strain>
    </source>
</reference>
<dbReference type="FunFam" id="3.40.50.720:FF:000304">
    <property type="entry name" value="UDP-glucose 4,6-dehydratase"/>
    <property type="match status" value="1"/>
</dbReference>
<dbReference type="GO" id="GO:0009225">
    <property type="term" value="P:nucleotide-sugar metabolic process"/>
    <property type="evidence" value="ECO:0007669"/>
    <property type="project" value="UniProtKB-ARBA"/>
</dbReference>
<organism evidence="3 4">
    <name type="scientific">Chaetomium globosum (strain ATCC 6205 / CBS 148.51 / DSM 1962 / NBRC 6347 / NRRL 1970)</name>
    <name type="common">Soil fungus</name>
    <dbReference type="NCBI Taxonomy" id="306901"/>
    <lineage>
        <taxon>Eukaryota</taxon>
        <taxon>Fungi</taxon>
        <taxon>Dikarya</taxon>
        <taxon>Ascomycota</taxon>
        <taxon>Pezizomycotina</taxon>
        <taxon>Sordariomycetes</taxon>
        <taxon>Sordariomycetidae</taxon>
        <taxon>Sordariales</taxon>
        <taxon>Chaetomiaceae</taxon>
        <taxon>Chaetomium</taxon>
    </lineage>
</organism>
<dbReference type="InParanoid" id="Q2H934"/>
<dbReference type="RefSeq" id="XP_001229786.1">
    <property type="nucleotide sequence ID" value="XM_001229785.1"/>
</dbReference>
<dbReference type="Pfam" id="PF16363">
    <property type="entry name" value="GDP_Man_Dehyd"/>
    <property type="match status" value="2"/>
</dbReference>
<dbReference type="InterPro" id="IPR016040">
    <property type="entry name" value="NAD(P)-bd_dom"/>
</dbReference>
<dbReference type="Proteomes" id="UP000001056">
    <property type="component" value="Unassembled WGS sequence"/>
</dbReference>
<dbReference type="eggNOG" id="KOG0747">
    <property type="taxonomic scope" value="Eukaryota"/>
</dbReference>
<dbReference type="AlphaFoldDB" id="Q2H934"/>
<dbReference type="PANTHER" id="PTHR43000">
    <property type="entry name" value="DTDP-D-GLUCOSE 4,6-DEHYDRATASE-RELATED"/>
    <property type="match status" value="1"/>
</dbReference>
<dbReference type="SUPFAM" id="SSF51735">
    <property type="entry name" value="NAD(P)-binding Rossmann-fold domains"/>
    <property type="match status" value="1"/>
</dbReference>
<dbReference type="EMBL" id="CH408030">
    <property type="protein sequence ID" value="EAQ91335.1"/>
    <property type="molecule type" value="Genomic_DNA"/>
</dbReference>
<evidence type="ECO:0000313" key="4">
    <source>
        <dbReference type="Proteomes" id="UP000001056"/>
    </source>
</evidence>
<feature type="region of interest" description="Disordered" evidence="1">
    <location>
        <begin position="432"/>
        <end position="476"/>
    </location>
</feature>